<keyword evidence="14" id="KW-1185">Reference proteome</keyword>
<evidence type="ECO:0000256" key="11">
    <source>
        <dbReference type="SAM" id="Coils"/>
    </source>
</evidence>
<evidence type="ECO:0000256" key="5">
    <source>
        <dbReference type="ARBA" id="ARBA00022927"/>
    </source>
</evidence>
<dbReference type="PANTHER" id="PTHR12960">
    <property type="entry name" value="GLE-1-RELATED"/>
    <property type="match status" value="1"/>
</dbReference>
<keyword evidence="8" id="KW-0539">Nucleus</keyword>
<feature type="region of interest" description="Disordered" evidence="12">
    <location>
        <begin position="196"/>
        <end position="216"/>
    </location>
</feature>
<keyword evidence="3" id="KW-0813">Transport</keyword>
<feature type="compositionally biased region" description="Acidic residues" evidence="12">
    <location>
        <begin position="32"/>
        <end position="44"/>
    </location>
</feature>
<keyword evidence="7" id="KW-0906">Nuclear pore complex</keyword>
<dbReference type="Proteomes" id="UP000807342">
    <property type="component" value="Unassembled WGS sequence"/>
</dbReference>
<feature type="region of interest" description="Disordered" evidence="12">
    <location>
        <begin position="1"/>
        <end position="103"/>
    </location>
</feature>
<gene>
    <name evidence="13" type="ORF">P691DRAFT_731619</name>
</gene>
<evidence type="ECO:0000256" key="10">
    <source>
        <dbReference type="ARBA" id="ARBA00029983"/>
    </source>
</evidence>
<dbReference type="Gene3D" id="1.25.40.510">
    <property type="entry name" value="GLE1-like"/>
    <property type="match status" value="1"/>
</dbReference>
<comment type="subcellular location">
    <subcellularLocation>
        <location evidence="1">Nucleus</location>
        <location evidence="1">Nuclear pore complex</location>
    </subcellularLocation>
</comment>
<dbReference type="PANTHER" id="PTHR12960:SF0">
    <property type="entry name" value="MRNA EXPORT FACTOR GLE1"/>
    <property type="match status" value="1"/>
</dbReference>
<dbReference type="InterPro" id="IPR038506">
    <property type="entry name" value="GLE1-like_sf"/>
</dbReference>
<feature type="compositionally biased region" description="Basic and acidic residues" evidence="12">
    <location>
        <begin position="230"/>
        <end position="279"/>
    </location>
</feature>
<evidence type="ECO:0000256" key="6">
    <source>
        <dbReference type="ARBA" id="ARBA00023010"/>
    </source>
</evidence>
<dbReference type="GO" id="GO:0016973">
    <property type="term" value="P:poly(A)+ mRNA export from nucleus"/>
    <property type="evidence" value="ECO:0007669"/>
    <property type="project" value="InterPro"/>
</dbReference>
<evidence type="ECO:0000313" key="13">
    <source>
        <dbReference type="EMBL" id="KAF9447372.1"/>
    </source>
</evidence>
<keyword evidence="5" id="KW-0653">Protein transport</keyword>
<dbReference type="InterPro" id="IPR012476">
    <property type="entry name" value="GLE1"/>
</dbReference>
<proteinExistence type="inferred from homology"/>
<evidence type="ECO:0000256" key="9">
    <source>
        <dbReference type="ARBA" id="ARBA00026227"/>
    </source>
</evidence>
<dbReference type="GO" id="GO:0005543">
    <property type="term" value="F:phospholipid binding"/>
    <property type="evidence" value="ECO:0007669"/>
    <property type="project" value="TreeGrafter"/>
</dbReference>
<dbReference type="Pfam" id="PF07817">
    <property type="entry name" value="GLE1"/>
    <property type="match status" value="1"/>
</dbReference>
<comment type="similarity">
    <text evidence="2">Belongs to the GLE1 family.</text>
</comment>
<keyword evidence="6" id="KW-0811">Translocation</keyword>
<evidence type="ECO:0000256" key="12">
    <source>
        <dbReference type="SAM" id="MobiDB-lite"/>
    </source>
</evidence>
<protein>
    <recommendedName>
        <fullName evidence="9">mRNA export factor GLE1</fullName>
    </recommendedName>
    <alternativeName>
        <fullName evidence="10">Nucleoporin GLE1</fullName>
    </alternativeName>
</protein>
<dbReference type="EMBL" id="MU151203">
    <property type="protein sequence ID" value="KAF9447372.1"/>
    <property type="molecule type" value="Genomic_DNA"/>
</dbReference>
<evidence type="ECO:0000313" key="14">
    <source>
        <dbReference type="Proteomes" id="UP000807342"/>
    </source>
</evidence>
<feature type="coiled-coil region" evidence="11">
    <location>
        <begin position="126"/>
        <end position="167"/>
    </location>
</feature>
<evidence type="ECO:0000256" key="8">
    <source>
        <dbReference type="ARBA" id="ARBA00023242"/>
    </source>
</evidence>
<dbReference type="GO" id="GO:0005737">
    <property type="term" value="C:cytoplasm"/>
    <property type="evidence" value="ECO:0007669"/>
    <property type="project" value="TreeGrafter"/>
</dbReference>
<evidence type="ECO:0000256" key="3">
    <source>
        <dbReference type="ARBA" id="ARBA00022448"/>
    </source>
</evidence>
<dbReference type="GO" id="GO:0031369">
    <property type="term" value="F:translation initiation factor binding"/>
    <property type="evidence" value="ECO:0007669"/>
    <property type="project" value="TreeGrafter"/>
</dbReference>
<feature type="compositionally biased region" description="Basic and acidic residues" evidence="12">
    <location>
        <begin position="73"/>
        <end position="82"/>
    </location>
</feature>
<evidence type="ECO:0000256" key="1">
    <source>
        <dbReference type="ARBA" id="ARBA00004567"/>
    </source>
</evidence>
<sequence>MRFGAPRSSSPSPVRGQIRRSTYGLRSRYEDTDSDAFDDSDTSEDSVSSSSSEDDYTSEPEHGLKKSLSKSQRSPEEMRQLEETIASIRLRTRHHDPYEEWEKQTRKEAFMTARKEQSMDISGFHELQERQRMEEAKKLAVQHEREMAAVQVKLNHLRLQQQEEERKLRDDWDLRQKRLWARIEMVIRQEEDKLAKRLADEQKKREEEERKRQEEELKRRLVEEKRRQEEERRRTEEEEKKRAEEEKKKKEEEEERLREEEERQKRERLEAEKQQREHVGLSTAEDDWKAARRNIKNLKSEMASVKANKQLKVEWGKWRRQIKPKIGQLTNDAAAIDRISQELLGIIQPPTGPHHPQIYLAILCSLAKDILLQAEIETTAEKHSAGPLAQVTFNILSTVSDFAEVFFAKLVQRVGGWPIPQIPPNKDFDGREWTDREERIKVMGFRKSGDRDGFESEADFTSRAAGIMRIYFSILKIVPMRGPLRPMFQLPRYWTWFARLLGERALLETVIAAQVMYTALDVMGHDALQIWGAQWVKMLALMYEGVTVGIGADKFIGGTSPEGKAARVRVQLEIERIMSGP</sequence>
<reference evidence="13" key="1">
    <citation type="submission" date="2020-11" db="EMBL/GenBank/DDBJ databases">
        <authorList>
            <consortium name="DOE Joint Genome Institute"/>
            <person name="Ahrendt S."/>
            <person name="Riley R."/>
            <person name="Andreopoulos W."/>
            <person name="Labutti K."/>
            <person name="Pangilinan J."/>
            <person name="Ruiz-Duenas F.J."/>
            <person name="Barrasa J.M."/>
            <person name="Sanchez-Garcia M."/>
            <person name="Camarero S."/>
            <person name="Miyauchi S."/>
            <person name="Serrano A."/>
            <person name="Linde D."/>
            <person name="Babiker R."/>
            <person name="Drula E."/>
            <person name="Ayuso-Fernandez I."/>
            <person name="Pacheco R."/>
            <person name="Padilla G."/>
            <person name="Ferreira P."/>
            <person name="Barriuso J."/>
            <person name="Kellner H."/>
            <person name="Castanera R."/>
            <person name="Alfaro M."/>
            <person name="Ramirez L."/>
            <person name="Pisabarro A.G."/>
            <person name="Kuo A."/>
            <person name="Tritt A."/>
            <person name="Lipzen A."/>
            <person name="He G."/>
            <person name="Yan M."/>
            <person name="Ng V."/>
            <person name="Cullen D."/>
            <person name="Martin F."/>
            <person name="Rosso M.-N."/>
            <person name="Henrissat B."/>
            <person name="Hibbett D."/>
            <person name="Martinez A.T."/>
            <person name="Grigoriev I.V."/>
        </authorList>
    </citation>
    <scope>NUCLEOTIDE SEQUENCE</scope>
    <source>
        <strain evidence="13">MF-IS2</strain>
    </source>
</reference>
<comment type="caution">
    <text evidence="13">The sequence shown here is derived from an EMBL/GenBank/DDBJ whole genome shotgun (WGS) entry which is preliminary data.</text>
</comment>
<organism evidence="13 14">
    <name type="scientific">Macrolepiota fuliginosa MF-IS2</name>
    <dbReference type="NCBI Taxonomy" id="1400762"/>
    <lineage>
        <taxon>Eukaryota</taxon>
        <taxon>Fungi</taxon>
        <taxon>Dikarya</taxon>
        <taxon>Basidiomycota</taxon>
        <taxon>Agaricomycotina</taxon>
        <taxon>Agaricomycetes</taxon>
        <taxon>Agaricomycetidae</taxon>
        <taxon>Agaricales</taxon>
        <taxon>Agaricineae</taxon>
        <taxon>Agaricaceae</taxon>
        <taxon>Macrolepiota</taxon>
    </lineage>
</organism>
<name>A0A9P5XC78_9AGAR</name>
<dbReference type="GO" id="GO:0000822">
    <property type="term" value="F:inositol hexakisphosphate binding"/>
    <property type="evidence" value="ECO:0007669"/>
    <property type="project" value="TreeGrafter"/>
</dbReference>
<dbReference type="GO" id="GO:0015031">
    <property type="term" value="P:protein transport"/>
    <property type="evidence" value="ECO:0007669"/>
    <property type="project" value="UniProtKB-KW"/>
</dbReference>
<dbReference type="OrthoDB" id="420884at2759"/>
<evidence type="ECO:0000256" key="7">
    <source>
        <dbReference type="ARBA" id="ARBA00023132"/>
    </source>
</evidence>
<evidence type="ECO:0000256" key="2">
    <source>
        <dbReference type="ARBA" id="ARBA00011056"/>
    </source>
</evidence>
<dbReference type="AlphaFoldDB" id="A0A9P5XC78"/>
<evidence type="ECO:0000256" key="4">
    <source>
        <dbReference type="ARBA" id="ARBA00022816"/>
    </source>
</evidence>
<feature type="region of interest" description="Disordered" evidence="12">
    <location>
        <begin position="230"/>
        <end position="285"/>
    </location>
</feature>
<accession>A0A9P5XC78</accession>
<dbReference type="GO" id="GO:0044614">
    <property type="term" value="C:nuclear pore cytoplasmic filaments"/>
    <property type="evidence" value="ECO:0007669"/>
    <property type="project" value="TreeGrafter"/>
</dbReference>
<keyword evidence="11" id="KW-0175">Coiled coil</keyword>
<keyword evidence="4" id="KW-0509">mRNA transport</keyword>